<dbReference type="PANTHER" id="PTHR21310">
    <property type="entry name" value="AMINOGLYCOSIDE PHOSPHOTRANSFERASE-RELATED-RELATED"/>
    <property type="match status" value="1"/>
</dbReference>
<dbReference type="Pfam" id="PF01636">
    <property type="entry name" value="APH"/>
    <property type="match status" value="1"/>
</dbReference>
<dbReference type="EMBL" id="LMWU01000073">
    <property type="protein sequence ID" value="KUN57417.1"/>
    <property type="molecule type" value="Genomic_DNA"/>
</dbReference>
<feature type="domain" description="Aminoglycoside phosphotransferase" evidence="1">
    <location>
        <begin position="14"/>
        <end position="240"/>
    </location>
</feature>
<dbReference type="PANTHER" id="PTHR21310:SF40">
    <property type="entry name" value="AMINOGLYCOSIDE PHOSPHOTRANSFERASE DOMAIN-CONTAINING PROTEIN-RELATED"/>
    <property type="match status" value="1"/>
</dbReference>
<sequence length="329" mass="35971">MDERRIGAGPVAEVRLLGGGTQNVVAEFRRGRERYVLRRPPVSGRTDGSATMLREAAVLDALEHTDVPHPRLVAACADESVLGAAFYLMEPVPGVNPATALPEPFVRDAALQRDLGFAMVDTLVALRDVDVSHPLLRDLGRPEGWLERQAPRWLRRLAVTAEIPGYRPLPQARLEALGQWLGAHRPARMRTGLVHGDFHFANVLVDQARPQIVAVVDWELVSIGDPRLDLGHFLAVLGFPPIPGLPDLPGMPGPDEVIQRYQQLTGDTAEADLSWFRVLACLRLTAILEETVGRAVLGHAPAELGKTFRAVTLRLLALAEDVIDMTKGL</sequence>
<dbReference type="Gene3D" id="3.90.1200.10">
    <property type="match status" value="1"/>
</dbReference>
<comment type="caution">
    <text evidence="2">The sequence shown here is derived from an EMBL/GenBank/DDBJ whole genome shotgun (WGS) entry which is preliminary data.</text>
</comment>
<dbReference type="InterPro" id="IPR041726">
    <property type="entry name" value="ACAD10_11_N"/>
</dbReference>
<dbReference type="STRING" id="58343.AQJ46_47635"/>
<dbReference type="Gene3D" id="3.30.200.20">
    <property type="entry name" value="Phosphorylase Kinase, domain 1"/>
    <property type="match status" value="1"/>
</dbReference>
<protein>
    <recommendedName>
        <fullName evidence="1">Aminoglycoside phosphotransferase domain-containing protein</fullName>
    </recommendedName>
</protein>
<organism evidence="2 3">
    <name type="scientific">Streptomyces canus</name>
    <dbReference type="NCBI Taxonomy" id="58343"/>
    <lineage>
        <taxon>Bacteria</taxon>
        <taxon>Bacillati</taxon>
        <taxon>Actinomycetota</taxon>
        <taxon>Actinomycetes</taxon>
        <taxon>Kitasatosporales</taxon>
        <taxon>Streptomycetaceae</taxon>
        <taxon>Streptomyces</taxon>
        <taxon>Streptomyces aurantiacus group</taxon>
    </lineage>
</organism>
<gene>
    <name evidence="2" type="ORF">AQJ46_47635</name>
</gene>
<evidence type="ECO:0000313" key="3">
    <source>
        <dbReference type="Proteomes" id="UP000053669"/>
    </source>
</evidence>
<name>A0A101RKR6_9ACTN</name>
<evidence type="ECO:0000259" key="1">
    <source>
        <dbReference type="Pfam" id="PF01636"/>
    </source>
</evidence>
<dbReference type="InterPro" id="IPR051678">
    <property type="entry name" value="AGP_Transferase"/>
</dbReference>
<dbReference type="AlphaFoldDB" id="A0A101RKR6"/>
<dbReference type="InterPro" id="IPR002575">
    <property type="entry name" value="Aminoglycoside_PTrfase"/>
</dbReference>
<dbReference type="CDD" id="cd05154">
    <property type="entry name" value="ACAD10_11_N-like"/>
    <property type="match status" value="1"/>
</dbReference>
<proteinExistence type="predicted"/>
<reference evidence="2 3" key="1">
    <citation type="submission" date="2015-10" db="EMBL/GenBank/DDBJ databases">
        <title>Draft genome sequence of Streptomyces canus DSM 40017, type strain for the species Streptomyces canus.</title>
        <authorList>
            <person name="Ruckert C."/>
            <person name="Winkler A."/>
            <person name="Kalinowski J."/>
            <person name="Kampfer P."/>
            <person name="Glaeser S."/>
        </authorList>
    </citation>
    <scope>NUCLEOTIDE SEQUENCE [LARGE SCALE GENOMIC DNA]</scope>
    <source>
        <strain evidence="2 3">DSM 40017</strain>
    </source>
</reference>
<dbReference type="SUPFAM" id="SSF56112">
    <property type="entry name" value="Protein kinase-like (PK-like)"/>
    <property type="match status" value="1"/>
</dbReference>
<dbReference type="Proteomes" id="UP000053669">
    <property type="component" value="Unassembled WGS sequence"/>
</dbReference>
<dbReference type="InterPro" id="IPR011009">
    <property type="entry name" value="Kinase-like_dom_sf"/>
</dbReference>
<accession>A0A101RKR6</accession>
<evidence type="ECO:0000313" key="2">
    <source>
        <dbReference type="EMBL" id="KUN57417.1"/>
    </source>
</evidence>